<organism evidence="2">
    <name type="scientific">Pararge aegeria</name>
    <name type="common">speckled wood butterfly</name>
    <dbReference type="NCBI Taxonomy" id="116150"/>
    <lineage>
        <taxon>Eukaryota</taxon>
        <taxon>Metazoa</taxon>
        <taxon>Ecdysozoa</taxon>
        <taxon>Arthropoda</taxon>
        <taxon>Hexapoda</taxon>
        <taxon>Insecta</taxon>
        <taxon>Pterygota</taxon>
        <taxon>Neoptera</taxon>
        <taxon>Endopterygota</taxon>
        <taxon>Lepidoptera</taxon>
        <taxon>Glossata</taxon>
        <taxon>Ditrysia</taxon>
        <taxon>Papilionoidea</taxon>
        <taxon>Nymphalidae</taxon>
        <taxon>Satyrinae</taxon>
        <taxon>Satyrini</taxon>
        <taxon>Parargina</taxon>
        <taxon>Pararge</taxon>
    </lineage>
</organism>
<evidence type="ECO:0000313" key="2">
    <source>
        <dbReference type="EMBL" id="JAA81115.1"/>
    </source>
</evidence>
<dbReference type="AlphaFoldDB" id="S4P3V6"/>
<name>S4P3V6_9NEOP</name>
<evidence type="ECO:0000256" key="1">
    <source>
        <dbReference type="SAM" id="Phobius"/>
    </source>
</evidence>
<accession>S4P3V6</accession>
<keyword evidence="1" id="KW-0812">Transmembrane</keyword>
<reference evidence="2" key="1">
    <citation type="journal article" date="2013" name="BMC Genomics">
        <title>Unscrambling butterfly oogenesis.</title>
        <authorList>
            <person name="Carter J.M."/>
            <person name="Baker S.C."/>
            <person name="Pink R."/>
            <person name="Carter D.R."/>
            <person name="Collins A."/>
            <person name="Tomlin J."/>
            <person name="Gibbs M."/>
            <person name="Breuker C.J."/>
        </authorList>
    </citation>
    <scope>NUCLEOTIDE SEQUENCE</scope>
    <source>
        <tissue evidence="2">Ovary</tissue>
    </source>
</reference>
<keyword evidence="1" id="KW-0472">Membrane</keyword>
<sequence>MPKVQAVSKKMRKWKIISTSQLHFSATVQMQSVYPLIIIVIHFKYVELNIQNSLGVNYHRFEQYYFKLTYCDVS</sequence>
<protein>
    <submittedName>
        <fullName evidence="2">Uncharacterized protein</fullName>
    </submittedName>
</protein>
<keyword evidence="1" id="KW-1133">Transmembrane helix</keyword>
<dbReference type="EMBL" id="GAIX01011445">
    <property type="protein sequence ID" value="JAA81115.1"/>
    <property type="molecule type" value="Transcribed_RNA"/>
</dbReference>
<proteinExistence type="predicted"/>
<feature type="transmembrane region" description="Helical" evidence="1">
    <location>
        <begin position="21"/>
        <end position="43"/>
    </location>
</feature>
<reference evidence="2" key="2">
    <citation type="submission" date="2013-05" db="EMBL/GenBank/DDBJ databases">
        <authorList>
            <person name="Carter J.-M."/>
            <person name="Baker S.C."/>
            <person name="Pink R."/>
            <person name="Carter D.R.F."/>
            <person name="Collins A."/>
            <person name="Tomlin J."/>
            <person name="Gibbs M."/>
            <person name="Breuker C.J."/>
        </authorList>
    </citation>
    <scope>NUCLEOTIDE SEQUENCE</scope>
    <source>
        <tissue evidence="2">Ovary</tissue>
    </source>
</reference>